<dbReference type="Proteomes" id="UP001287286">
    <property type="component" value="Unassembled WGS sequence"/>
</dbReference>
<organism evidence="2 3">
    <name type="scientific">Purpureocillium lilacinum</name>
    <name type="common">Paecilomyces lilacinus</name>
    <dbReference type="NCBI Taxonomy" id="33203"/>
    <lineage>
        <taxon>Eukaryota</taxon>
        <taxon>Fungi</taxon>
        <taxon>Dikarya</taxon>
        <taxon>Ascomycota</taxon>
        <taxon>Pezizomycotina</taxon>
        <taxon>Sordariomycetes</taxon>
        <taxon>Hypocreomycetidae</taxon>
        <taxon>Hypocreales</taxon>
        <taxon>Ophiocordycipitaceae</taxon>
        <taxon>Purpureocillium</taxon>
    </lineage>
</organism>
<keyword evidence="3" id="KW-1185">Reference proteome</keyword>
<protein>
    <submittedName>
        <fullName evidence="2">Uncharacterized protein</fullName>
    </submittedName>
</protein>
<evidence type="ECO:0000256" key="1">
    <source>
        <dbReference type="SAM" id="MobiDB-lite"/>
    </source>
</evidence>
<proteinExistence type="predicted"/>
<evidence type="ECO:0000313" key="2">
    <source>
        <dbReference type="EMBL" id="KAK4068664.1"/>
    </source>
</evidence>
<dbReference type="EMBL" id="JAWRVI010000294">
    <property type="protein sequence ID" value="KAK4068664.1"/>
    <property type="molecule type" value="Genomic_DNA"/>
</dbReference>
<reference evidence="2 3" key="1">
    <citation type="journal article" date="2024" name="Microbiol. Resour. Announc.">
        <title>Genome annotations for the ascomycete fungi Trichoderma harzianum, Trichoderma aggressivum, and Purpureocillium lilacinum.</title>
        <authorList>
            <person name="Beijen E.P.W."/>
            <person name="Ohm R.A."/>
        </authorList>
    </citation>
    <scope>NUCLEOTIDE SEQUENCE [LARGE SCALE GENOMIC DNA]</scope>
    <source>
        <strain evidence="2 3">CBS 150709</strain>
    </source>
</reference>
<evidence type="ECO:0000313" key="3">
    <source>
        <dbReference type="Proteomes" id="UP001287286"/>
    </source>
</evidence>
<accession>A0ABR0BD69</accession>
<feature type="region of interest" description="Disordered" evidence="1">
    <location>
        <begin position="1"/>
        <end position="21"/>
    </location>
</feature>
<gene>
    <name evidence="2" type="ORF">Purlil1_13746</name>
</gene>
<comment type="caution">
    <text evidence="2">The sequence shown here is derived from an EMBL/GenBank/DDBJ whole genome shotgun (WGS) entry which is preliminary data.</text>
</comment>
<name>A0ABR0BD69_PURLI</name>
<sequence>MTTGPTWPVQHQSDFPLETSNLDQDRADSHMQMGVTAQSEFIDGVLASAKADNVPTASLERLRQCLDLAPSFAMVHHFVKLKGQFESGGDSEAFQSRLAELCLDLKRQVEFIRALQGLSRHERQYCALVECINVFEVCRIRRDIESSFGSDQLVPCLTCKELICETISGLGFGKADGMILEELQRQKSKFEPQSQCRRAETSSG</sequence>